<keyword evidence="1" id="KW-0472">Membrane</keyword>
<gene>
    <name evidence="2" type="ORF">LPJ61_002427</name>
</gene>
<feature type="transmembrane region" description="Helical" evidence="1">
    <location>
        <begin position="42"/>
        <end position="60"/>
    </location>
</feature>
<comment type="caution">
    <text evidence="2">The sequence shown here is derived from an EMBL/GenBank/DDBJ whole genome shotgun (WGS) entry which is preliminary data.</text>
</comment>
<evidence type="ECO:0000313" key="2">
    <source>
        <dbReference type="EMBL" id="KAJ1731662.1"/>
    </source>
</evidence>
<keyword evidence="1" id="KW-1133">Transmembrane helix</keyword>
<keyword evidence="3" id="KW-1185">Reference proteome</keyword>
<proteinExistence type="predicted"/>
<sequence length="152" mass="17482">WWLLGDNYEASILSFVATYQFINNGFVVNFGYRFRAGWYRNYALLAVWAFLVAFVSYMLLADPNRVGCAFRLNCGSPSALVALGYKRPTWSIEPYNSALGHNVIPRDSRYRLWGFCLGNMAAANAWQVLVVNGPVRNFLRKRFPPRRLKCKL</sequence>
<dbReference type="Proteomes" id="UP001143981">
    <property type="component" value="Unassembled WGS sequence"/>
</dbReference>
<accession>A0A9W8CZ70</accession>
<protein>
    <submittedName>
        <fullName evidence="2">Uncharacterized protein</fullName>
    </submittedName>
</protein>
<dbReference type="EMBL" id="JANBOI010000304">
    <property type="protein sequence ID" value="KAJ1731662.1"/>
    <property type="molecule type" value="Genomic_DNA"/>
</dbReference>
<reference evidence="2" key="1">
    <citation type="submission" date="2022-07" db="EMBL/GenBank/DDBJ databases">
        <title>Phylogenomic reconstructions and comparative analyses of Kickxellomycotina fungi.</title>
        <authorList>
            <person name="Reynolds N.K."/>
            <person name="Stajich J.E."/>
            <person name="Barry K."/>
            <person name="Grigoriev I.V."/>
            <person name="Crous P."/>
            <person name="Smith M.E."/>
        </authorList>
    </citation>
    <scope>NUCLEOTIDE SEQUENCE</scope>
    <source>
        <strain evidence="2">BCRC 34381</strain>
    </source>
</reference>
<feature type="transmembrane region" description="Helical" evidence="1">
    <location>
        <begin position="12"/>
        <end position="30"/>
    </location>
</feature>
<keyword evidence="1" id="KW-0812">Transmembrane</keyword>
<feature type="transmembrane region" description="Helical" evidence="1">
    <location>
        <begin position="112"/>
        <end position="132"/>
    </location>
</feature>
<organism evidence="2 3">
    <name type="scientific">Coemansia biformis</name>
    <dbReference type="NCBI Taxonomy" id="1286918"/>
    <lineage>
        <taxon>Eukaryota</taxon>
        <taxon>Fungi</taxon>
        <taxon>Fungi incertae sedis</taxon>
        <taxon>Zoopagomycota</taxon>
        <taxon>Kickxellomycotina</taxon>
        <taxon>Kickxellomycetes</taxon>
        <taxon>Kickxellales</taxon>
        <taxon>Kickxellaceae</taxon>
        <taxon>Coemansia</taxon>
    </lineage>
</organism>
<dbReference type="OrthoDB" id="48943at2759"/>
<evidence type="ECO:0000313" key="3">
    <source>
        <dbReference type="Proteomes" id="UP001143981"/>
    </source>
</evidence>
<feature type="non-terminal residue" evidence="2">
    <location>
        <position position="1"/>
    </location>
</feature>
<dbReference type="AlphaFoldDB" id="A0A9W8CZ70"/>
<evidence type="ECO:0000256" key="1">
    <source>
        <dbReference type="SAM" id="Phobius"/>
    </source>
</evidence>
<name>A0A9W8CZ70_9FUNG</name>